<dbReference type="InterPro" id="IPR011598">
    <property type="entry name" value="bHLH_dom"/>
</dbReference>
<dbReference type="CDD" id="cd11431">
    <property type="entry name" value="bHLH_TS_taxi_Dei"/>
    <property type="match status" value="1"/>
</dbReference>
<feature type="region of interest" description="Disordered" evidence="1">
    <location>
        <begin position="1313"/>
        <end position="1346"/>
    </location>
</feature>
<dbReference type="PANTHER" id="PTHR19290">
    <property type="entry name" value="BASIC HELIX-LOOP-HELIX PROTEIN NEUROGENIN-RELATED"/>
    <property type="match status" value="1"/>
</dbReference>
<proteinExistence type="predicted"/>
<evidence type="ECO:0000256" key="1">
    <source>
        <dbReference type="SAM" id="MobiDB-lite"/>
    </source>
</evidence>
<accession>A0A9J7IA58</accession>
<dbReference type="Gene3D" id="4.10.280.10">
    <property type="entry name" value="Helix-loop-helix DNA-binding domain"/>
    <property type="match status" value="1"/>
</dbReference>
<feature type="compositionally biased region" description="Low complexity" evidence="1">
    <location>
        <begin position="1002"/>
        <end position="1032"/>
    </location>
</feature>
<feature type="region of interest" description="Disordered" evidence="1">
    <location>
        <begin position="1"/>
        <end position="29"/>
    </location>
</feature>
<dbReference type="VEuPathDB" id="VectorBase:MDOA002985"/>
<dbReference type="PROSITE" id="PS50888">
    <property type="entry name" value="BHLH"/>
    <property type="match status" value="1"/>
</dbReference>
<protein>
    <submittedName>
        <fullName evidence="4">Serine-rich adhesin for platelets</fullName>
    </submittedName>
</protein>
<feature type="compositionally biased region" description="Polar residues" evidence="1">
    <location>
        <begin position="1256"/>
        <end position="1266"/>
    </location>
</feature>
<dbReference type="STRING" id="7370.A0A1I8MAT2"/>
<feature type="compositionally biased region" description="Basic and acidic residues" evidence="1">
    <location>
        <begin position="145"/>
        <end position="165"/>
    </location>
</feature>
<feature type="region of interest" description="Disordered" evidence="1">
    <location>
        <begin position="137"/>
        <end position="229"/>
    </location>
</feature>
<evidence type="ECO:0000313" key="3">
    <source>
        <dbReference type="Proteomes" id="UP001652621"/>
    </source>
</evidence>
<feature type="compositionally biased region" description="Polar residues" evidence="1">
    <location>
        <begin position="19"/>
        <end position="29"/>
    </location>
</feature>
<feature type="region of interest" description="Disordered" evidence="1">
    <location>
        <begin position="844"/>
        <end position="895"/>
    </location>
</feature>
<dbReference type="Pfam" id="PF00010">
    <property type="entry name" value="HLH"/>
    <property type="match status" value="1"/>
</dbReference>
<feature type="compositionally biased region" description="Low complexity" evidence="1">
    <location>
        <begin position="203"/>
        <end position="229"/>
    </location>
</feature>
<feature type="region of interest" description="Disordered" evidence="1">
    <location>
        <begin position="982"/>
        <end position="1034"/>
    </location>
</feature>
<feature type="region of interest" description="Disordered" evidence="1">
    <location>
        <begin position="1063"/>
        <end position="1086"/>
    </location>
</feature>
<evidence type="ECO:0000259" key="2">
    <source>
        <dbReference type="PROSITE" id="PS50888"/>
    </source>
</evidence>
<dbReference type="GeneID" id="101892578"/>
<feature type="compositionally biased region" description="Low complexity" evidence="1">
    <location>
        <begin position="1318"/>
        <end position="1346"/>
    </location>
</feature>
<feature type="region of interest" description="Disordered" evidence="1">
    <location>
        <begin position="1236"/>
        <end position="1284"/>
    </location>
</feature>
<dbReference type="SMART" id="SM00353">
    <property type="entry name" value="HLH"/>
    <property type="match status" value="1"/>
</dbReference>
<feature type="region of interest" description="Disordered" evidence="1">
    <location>
        <begin position="260"/>
        <end position="284"/>
    </location>
</feature>
<feature type="domain" description="BHLH" evidence="2">
    <location>
        <begin position="63"/>
        <end position="122"/>
    </location>
</feature>
<dbReference type="InterPro" id="IPR050359">
    <property type="entry name" value="bHLH_transcription_factors"/>
</dbReference>
<organism evidence="3 4">
    <name type="scientific">Musca domestica</name>
    <name type="common">House fly</name>
    <dbReference type="NCBI Taxonomy" id="7370"/>
    <lineage>
        <taxon>Eukaryota</taxon>
        <taxon>Metazoa</taxon>
        <taxon>Ecdysozoa</taxon>
        <taxon>Arthropoda</taxon>
        <taxon>Hexapoda</taxon>
        <taxon>Insecta</taxon>
        <taxon>Pterygota</taxon>
        <taxon>Neoptera</taxon>
        <taxon>Endopterygota</taxon>
        <taxon>Diptera</taxon>
        <taxon>Brachycera</taxon>
        <taxon>Muscomorpha</taxon>
        <taxon>Muscoidea</taxon>
        <taxon>Muscidae</taxon>
        <taxon>Musca</taxon>
    </lineage>
</organism>
<feature type="region of interest" description="Disordered" evidence="1">
    <location>
        <begin position="1517"/>
        <end position="1538"/>
    </location>
</feature>
<feature type="compositionally biased region" description="Basic and acidic residues" evidence="1">
    <location>
        <begin position="1"/>
        <end position="10"/>
    </location>
</feature>
<feature type="compositionally biased region" description="Polar residues" evidence="1">
    <location>
        <begin position="982"/>
        <end position="995"/>
    </location>
</feature>
<feature type="compositionally biased region" description="Polar residues" evidence="1">
    <location>
        <begin position="853"/>
        <end position="890"/>
    </location>
</feature>
<feature type="region of interest" description="Disordered" evidence="1">
    <location>
        <begin position="552"/>
        <end position="574"/>
    </location>
</feature>
<name>A0A9J7IA58_MUSDO</name>
<dbReference type="PANTHER" id="PTHR19290:SF147">
    <property type="entry name" value="HELIX-LOOP-HELIX PROTEIN DELILAH"/>
    <property type="match status" value="1"/>
</dbReference>
<dbReference type="SUPFAM" id="SSF47459">
    <property type="entry name" value="HLH, helix-loop-helix DNA-binding domain"/>
    <property type="match status" value="1"/>
</dbReference>
<dbReference type="Proteomes" id="UP001652621">
    <property type="component" value="Unplaced"/>
</dbReference>
<gene>
    <name evidence="4" type="primary">LOC101892578</name>
</gene>
<reference evidence="4" key="1">
    <citation type="submission" date="2025-08" db="UniProtKB">
        <authorList>
            <consortium name="RefSeq"/>
        </authorList>
    </citation>
    <scope>IDENTIFICATION</scope>
    <source>
        <strain evidence="4">Aabys</strain>
        <tissue evidence="4">Whole body</tissue>
    </source>
</reference>
<evidence type="ECO:0000313" key="4">
    <source>
        <dbReference type="RefSeq" id="XP_011294850.2"/>
    </source>
</evidence>
<dbReference type="VEuPathDB" id="VectorBase:MDOMA2_020578"/>
<keyword evidence="3" id="KW-1185">Reference proteome</keyword>
<dbReference type="RefSeq" id="XP_011294850.2">
    <property type="nucleotide sequence ID" value="XM_011296548.3"/>
</dbReference>
<dbReference type="InterPro" id="IPR036638">
    <property type="entry name" value="HLH_DNA-bd_sf"/>
</dbReference>
<dbReference type="OrthoDB" id="7765355at2759"/>
<sequence length="1538" mass="164780">MDCEKYSLRQREKRRLRQGANTKSPGYNSDNSSECLHNIFLCQKTSAGANAKLKTKAAPLSKYRRKTANARERTRMREINSAFENLRHCVPACISSEDVGPSSEKLTKITTLRLAMKYIKVLSEALLDPQRPDYRSICDSISYRPSDKAPNDSKRRQREKSEDQKPNAAKTSSVVGKRRGKKGKLIQYDESESTLNHSRFETSPASNSSSAYASLSPSYESSASPSSNYSHGFESNIMDHNCNSSHCRKSTSDLSTFMLESDGESLNPSERWPSPLRSSRNVPSMPNDLFECSPSDMPSLENPLELSLRLMEPPTDSVAFSPIRVPCSNSPCLAPLMNFESFDLFHPDDIGDHGALDLFLTRRRLTLTASSGFYIAVCHTVLEIYNYSPISNRLLVPNVEGMADEGRYSLPSAESTKLNNNTGNSFRWGSSHFSNSRQRCNSSINLVNLDSTVVSKIEPRIFADVQSKGLASRIVKYHENESRLNRSMSTNSLYTKPGQFPIVTLRKTELPFRATKQCVSMTRIVPPDTSVFSGSTLSGLLRSNSVVGLHKSDEDISSENRPIIHPPPTENDMAPTRSVLDVLKEISRKRINSDDSSGSEMTKKNRVGTDLLDSGTNVVNIATPAANFKRQRDSNLQDKVNVNTSFKYVDSNKSPEQIKKRICSYNNDITSSLSSSSKRKSKEIKRPSYQLNQTMPAYLESYETPKLKIPKRNDHSIQDNCANRQSEKNISSISIAQATCGTVPQRSQSEGITPTETYQAVQKPRLTLFNKNYDTNIEKSQDSLENDDNLDEGSECTGIHFVKPKKLTSNSGLKNPILERTQKSKLALMLSGLRGELYDINDEVDTSQKEQASRSSDSIQTSIPKQNNTSAKIDTPESSKSINTQATHKNPSPLVGLKLTPQSIILTQNAKSSKESSVPTIGILPGNNKMVTSNTTATLNNSTATGAIKAAKGVSNTTHQDPFKTSLVGPETKTAATTLLESSNTSKLAENTCKNPSEFIKPSSDTSSSEPFSFGLPSGSKTVPSTSSSSMTNEKFSFNPPLASTSVVQSPVSGGFSFGTALNSNITPPSTTGNQNPPALQATPSTTPNIFTLPNTEAKSSLFGATKATDTTQDVFTSGSKIDEKSQKTDSPKSVGGFSFGIDTSKTSSSGTYTFGNTSSSSAATNKLVSSVTTTVAPNNHNTFPSTSLSEQKLTTVFGNSSSSTSNSAGFAFGSSTTAVELPKISSAFAFGSNNPPPSINQKSAAPPNIGGFSFSAPNNNSTANKPSFDATPPSNTNTLLGGTNNNQSAVNIFGNGGGATSFNFAASPGLSPQTSAGGATNTTFNFGTSSSNNTQTGGTSTGNSSSSTFNFGAVNTKNSQSNITSATSKSLTTTFAFGAASSNPQSSGKSANNATSPAFNFGSSSSFSTSNNSMVKSGMTTNNTSQPAFNFGASVSGSAQSKGTSAIALNNGTKSAFNFSASSSTNNAHSISSPSMSNNITANSGSVNAFRFNNPSASSPQPTGSTTITNNIFAIPQNSSSVSTDRPIRRATRRLQK</sequence>